<dbReference type="InterPro" id="IPR006143">
    <property type="entry name" value="RND_pump_MFP"/>
</dbReference>
<reference evidence="6 7" key="1">
    <citation type="submission" date="2016-11" db="EMBL/GenBank/DDBJ databases">
        <authorList>
            <person name="Jaros S."/>
            <person name="Januszkiewicz K."/>
            <person name="Wedrychowicz H."/>
        </authorList>
    </citation>
    <scope>NUCLEOTIDE SEQUENCE [LARGE SCALE GENOMIC DNA]</scope>
    <source>
        <strain evidence="6 7">CGMCC 1.12213</strain>
    </source>
</reference>
<gene>
    <name evidence="6" type="ORF">SAMN05216261_1722</name>
</gene>
<accession>A0A1M6DSD2</accession>
<evidence type="ECO:0000259" key="3">
    <source>
        <dbReference type="Pfam" id="PF25954"/>
    </source>
</evidence>
<dbReference type="SUPFAM" id="SSF111369">
    <property type="entry name" value="HlyD-like secretion proteins"/>
    <property type="match status" value="1"/>
</dbReference>
<dbReference type="Gene3D" id="1.10.287.470">
    <property type="entry name" value="Helix hairpin bin"/>
    <property type="match status" value="1"/>
</dbReference>
<feature type="domain" description="CusB-like beta-barrel" evidence="3">
    <location>
        <begin position="233"/>
        <end position="304"/>
    </location>
</feature>
<organism evidence="6 7">
    <name type="scientific">Algibacter luteus</name>
    <dbReference type="NCBI Taxonomy" id="1178825"/>
    <lineage>
        <taxon>Bacteria</taxon>
        <taxon>Pseudomonadati</taxon>
        <taxon>Bacteroidota</taxon>
        <taxon>Flavobacteriia</taxon>
        <taxon>Flavobacteriales</taxon>
        <taxon>Flavobacteriaceae</taxon>
        <taxon>Algibacter</taxon>
    </lineage>
</organism>
<sequence>MKYIYSLALTSLLLASCGNDKKKTVEDIIETNNLELIRQKKAELDATAQEISMQLKQLDNSIKELDPQEKVPLITTFTAEESVFDHFVELQGNVSTKQNVVITAEYGGVLRQVYVKEGQNVSKGQMLAKIDDGGLSQQLAQVKIQAALAKTTFERQARLWDQKIGSEIQYLQAKSNYEAQEEAVNQIQQQIGKTIVRAPFSGTIDDVITEQGSVVAPGQSQLFRIVNLDDMYIETDVPERYISDIIKGKEVKVEFPVLGKEVDAKVRQAGNFINPANRSFKVEIAIPSKNLDIKPNLTAKLKINDYTNPNAILIPQSIISENAEGQQYVYTIIDKVDNKATVKREFIETGKIQGNYIEVLSGIRNGEEIIDEGARSVKDGQEVKILVVE</sequence>
<dbReference type="OrthoDB" id="9806939at2"/>
<dbReference type="Pfam" id="PF25954">
    <property type="entry name" value="Beta-barrel_RND_2"/>
    <property type="match status" value="1"/>
</dbReference>
<dbReference type="InterPro" id="IPR058627">
    <property type="entry name" value="MdtA-like_C"/>
</dbReference>
<dbReference type="PANTHER" id="PTHR30469:SF15">
    <property type="entry name" value="HLYD FAMILY OF SECRETION PROTEINS"/>
    <property type="match status" value="1"/>
</dbReference>
<dbReference type="InterPro" id="IPR058792">
    <property type="entry name" value="Beta-barrel_RND_2"/>
</dbReference>
<dbReference type="AlphaFoldDB" id="A0A1M6DSD2"/>
<dbReference type="InterPro" id="IPR058647">
    <property type="entry name" value="BSH_CzcB-like"/>
</dbReference>
<proteinExistence type="inferred from homology"/>
<name>A0A1M6DSD2_9FLAO</name>
<dbReference type="EMBL" id="FQYK01000003">
    <property type="protein sequence ID" value="SHI76111.1"/>
    <property type="molecule type" value="Genomic_DNA"/>
</dbReference>
<dbReference type="InterPro" id="IPR058648">
    <property type="entry name" value="HH_CzcB-like"/>
</dbReference>
<dbReference type="Pfam" id="PF25967">
    <property type="entry name" value="RND-MFP_C"/>
    <property type="match status" value="1"/>
</dbReference>
<evidence type="ECO:0000313" key="7">
    <source>
        <dbReference type="Proteomes" id="UP000184396"/>
    </source>
</evidence>
<dbReference type="Proteomes" id="UP000184396">
    <property type="component" value="Unassembled WGS sequence"/>
</dbReference>
<dbReference type="RefSeq" id="WP_019386738.1">
    <property type="nucleotide sequence ID" value="NZ_ALIH01000003.1"/>
</dbReference>
<dbReference type="Pfam" id="PF25973">
    <property type="entry name" value="BSH_CzcB"/>
    <property type="match status" value="1"/>
</dbReference>
<evidence type="ECO:0000259" key="5">
    <source>
        <dbReference type="Pfam" id="PF25973"/>
    </source>
</evidence>
<dbReference type="Gene3D" id="2.40.50.100">
    <property type="match status" value="1"/>
</dbReference>
<dbReference type="PANTHER" id="PTHR30469">
    <property type="entry name" value="MULTIDRUG RESISTANCE PROTEIN MDTA"/>
    <property type="match status" value="1"/>
</dbReference>
<comment type="similarity">
    <text evidence="1">Belongs to the membrane fusion protein (MFP) (TC 8.A.1) family.</text>
</comment>
<keyword evidence="7" id="KW-1185">Reference proteome</keyword>
<feature type="domain" description="CzcB-like barrel-sandwich hybrid" evidence="5">
    <location>
        <begin position="100"/>
        <end position="225"/>
    </location>
</feature>
<dbReference type="GO" id="GO:1990281">
    <property type="term" value="C:efflux pump complex"/>
    <property type="evidence" value="ECO:0007669"/>
    <property type="project" value="TreeGrafter"/>
</dbReference>
<dbReference type="STRING" id="1178825.SAMN05216261_1722"/>
<feature type="domain" description="Multidrug resistance protein MdtA-like C-terminal permuted SH3" evidence="4">
    <location>
        <begin position="310"/>
        <end position="374"/>
    </location>
</feature>
<dbReference type="NCBIfam" id="TIGR01730">
    <property type="entry name" value="RND_mfp"/>
    <property type="match status" value="1"/>
</dbReference>
<evidence type="ECO:0000256" key="1">
    <source>
        <dbReference type="ARBA" id="ARBA00009477"/>
    </source>
</evidence>
<protein>
    <submittedName>
        <fullName evidence="6">RND family efflux transporter, MFP subunit</fullName>
    </submittedName>
</protein>
<dbReference type="PROSITE" id="PS51257">
    <property type="entry name" value="PROKAR_LIPOPROTEIN"/>
    <property type="match status" value="1"/>
</dbReference>
<dbReference type="Gene3D" id="2.40.30.170">
    <property type="match status" value="1"/>
</dbReference>
<evidence type="ECO:0000259" key="4">
    <source>
        <dbReference type="Pfam" id="PF25967"/>
    </source>
</evidence>
<evidence type="ECO:0000259" key="2">
    <source>
        <dbReference type="Pfam" id="PF25893"/>
    </source>
</evidence>
<dbReference type="GO" id="GO:0015562">
    <property type="term" value="F:efflux transmembrane transporter activity"/>
    <property type="evidence" value="ECO:0007669"/>
    <property type="project" value="TreeGrafter"/>
</dbReference>
<dbReference type="eggNOG" id="COG0845">
    <property type="taxonomic scope" value="Bacteria"/>
</dbReference>
<dbReference type="Gene3D" id="2.40.420.20">
    <property type="match status" value="1"/>
</dbReference>
<feature type="domain" description="CzcB-like alpha-helical hairpin" evidence="2">
    <location>
        <begin position="136"/>
        <end position="191"/>
    </location>
</feature>
<evidence type="ECO:0000313" key="6">
    <source>
        <dbReference type="EMBL" id="SHI76111.1"/>
    </source>
</evidence>
<dbReference type="Pfam" id="PF25893">
    <property type="entry name" value="HH_CzcB"/>
    <property type="match status" value="1"/>
</dbReference>